<feature type="signal peptide" evidence="1">
    <location>
        <begin position="1"/>
        <end position="21"/>
    </location>
</feature>
<dbReference type="SUPFAM" id="SSF49299">
    <property type="entry name" value="PKD domain"/>
    <property type="match status" value="1"/>
</dbReference>
<name>A0A291QWV0_9BACT</name>
<evidence type="ECO:0000259" key="2">
    <source>
        <dbReference type="SMART" id="SM00089"/>
    </source>
</evidence>
<dbReference type="InterPro" id="IPR035986">
    <property type="entry name" value="PKD_dom_sf"/>
</dbReference>
<dbReference type="Pfam" id="PF13585">
    <property type="entry name" value="CHU_C"/>
    <property type="match status" value="1"/>
</dbReference>
<dbReference type="InterPro" id="IPR026341">
    <property type="entry name" value="T9SS_type_B"/>
</dbReference>
<keyword evidence="4" id="KW-1185">Reference proteome</keyword>
<evidence type="ECO:0000313" key="4">
    <source>
        <dbReference type="Proteomes" id="UP000220133"/>
    </source>
</evidence>
<dbReference type="OrthoDB" id="599464at2"/>
<dbReference type="Gene3D" id="2.60.40.10">
    <property type="entry name" value="Immunoglobulins"/>
    <property type="match status" value="4"/>
</dbReference>
<dbReference type="PANTHER" id="PTHR24273:SF32">
    <property type="entry name" value="HYALIN"/>
    <property type="match status" value="1"/>
</dbReference>
<dbReference type="InterPro" id="IPR044023">
    <property type="entry name" value="Ig_7"/>
</dbReference>
<evidence type="ECO:0000313" key="3">
    <source>
        <dbReference type="EMBL" id="ATL48410.1"/>
    </source>
</evidence>
<feature type="domain" description="PKD/Chitinase" evidence="2">
    <location>
        <begin position="771"/>
        <end position="864"/>
    </location>
</feature>
<dbReference type="KEGG" id="cbae:COR50_15260"/>
<gene>
    <name evidence="3" type="ORF">COR50_15260</name>
</gene>
<accession>A0A291QWV0</accession>
<dbReference type="InterPro" id="IPR057078">
    <property type="entry name" value="HYR-4C"/>
</dbReference>
<dbReference type="NCBIfam" id="TIGR04131">
    <property type="entry name" value="Bac_Flav_CTERM"/>
    <property type="match status" value="1"/>
</dbReference>
<sequence>MRKFLRFLSLILVSFAMKGYAQTPSFSAPTTICKDSYASMHGFFTGNQSPSSYRWTITAPSGSTTVNYRYGDQNSESITVDLTEVGTYKVELRLRYSGNNYYKTKYITVEDCTIESCLGSFVSDKNFKETFGTFASGEGRRSLDPTIISYNYNQYGDLADNDYSIYYNTRTGGRPEWVNSGDHTGDTRGGMLIANSSYDPRMFYTRRVDGLCPGAVYNFTAWFMNLNPLEVFEGTCEKDYKYAGVTFIIRNAANGAEIKRFNTYDVSMDLSGPDWQQYGGSIRLQPGQESLILEVVNNNPGGCGNDIAIDDIAFEYCAPKIYSYIDGLSYDKDAICQGAPITLTSEIEPINYFLDPVYYWETSTNGTTWTPVSGAGYTGTNTPTLDISAGVLNSVGTYYFRLMVNEDGNSNACYTPSNMVTLTILAKPQITVTEPVICEGNSTILTVNPTNYDSYSFTGPDITYIPGVDYQVSVKPPVSSSYSVTAVANYGNGKSCSETVSANIQVDKKPVVDLGPDLDVCSGTPITLDAGDQSGYGINWTWSGTSSGSVSGGETFTRTFAPGSYNVNVLVTNGTCSTADQVAVNVSPAPTANALPTGTLCVNYALLRAVAVAAPNVGTWSIVGNDYGAVLSPASLPNQQNISNLPPDQPVVVRWSVTNPNYPDCSAFKDITVLYNAPPGPAEAGTAQIQCGSRTFTMNADPIDVNDIGTWTTGTSGVTIASINDPNTTVTLAPGVNAATLTWTVRNNNNSCGSVSDNVSLSIQTAPTLVVGSVSAVCIGSGGTTALIPFVATGSPTLYDLQATGANPMPGFTDLADQPMVASPLSMAIPAGTPAGTYTFTMTVKNANPGCSGSANFTVTVSERSSTPIIAAPPASICEGNSVTLNVSGTLGTSAQWVWYEGGCGVGTAIGSGSSITVTPSATTTYYVRSESTGACANDICTSVTVNVDEMPATVSAGADQENCDDATFTMNATPASAGTGTWTIVSGTATIADINDPATEVTVAAGNTVVLSWQVTNGTCASNISNVTLINRESLTGNSIGSNQNICEGDAVAEITGTVPSGGDGTYTYTWEMSTTGASGPFTPIASANGQNYDPGTITQNTWFRRTVTSGECTSTSNVVAITIYTGSPETATVLWPQDAECDPGTDYTTLFGNPVFTHPDGVPFTVDHQDVTVPFGCGIQITRTWTATDDCGKTGTISQTITVRDTRKPTFSNVPADVTISCEETIPAIETPTVTDECTTGIIPVFTSYIIDGTEGCANDYTLVRVWTATDACNNTDSVRQVITITDNKLPVFVNPPAAYIEVECDAVPAVPTLTATDNCGTPDVQYMGQSTTGDACNTTITRTWKATDACGNAELFVQTIVVKDETAPEFTFVPADVTVPCGTVVPVGNPTAVDACGTAHISFDGDTRVDGSCPNSYEIHRKWIVVDDCNNEREAIQVITFVDDVAPVFDNAPADATYNCDDVIPNNTVTASDNCGTAVVSLISNNTIPGACPGSYQIVRTWEAEDQCGNTATHTQTITVEDNVAPVIQAKPADITVECSAIPAVPTLTATDNCDADVPVQLVSETTSGSGCSYTITRVWRATDDCGNFDEHTQVITVEDHTAPVFVTTPTAMLTVECDNIPARVLLDATDNCDTDVEVTLADDLITPGSCPGNYNITRTWTATDDCGNSITFSQIITVNDNTPPVFVTVPDDVTVECDEVVPVELPTVQDACTGATVSHVGDFDDPANPATCVGSRNVIRRFRAVDECGNEAIYDQKITIEDHTAPTIPNFPADITVECDNIPAVPTLTATDICDPAPTISPVNEVSEPVSCSYKITRTWTVTDACGNTQDFTQTITVEDHTAPVITNVPAGVTVNCDEIPARVDPLFTDNCDAAPVMVYDTAITATNDGCANSYTITRTWTVTDACGNSGSRSQVINIIDTKAPVFTVTPPATLDVQCDAVPSASSAVLEATDNCGTAPVTIRYVGEVISNQDPACPGKYTITRTWEAEDECGNVQQFVQVIHVSDDTAPAFDNAPADITVDCDNIPAAPVVTATDNCGAATVAPVDEQRVDGSCDYTYTLVRTWTARDACGNEATHVQRIEVQDNTAPVFSNEPANVTVDCDNIPAVPAVTITDNCDPAPVLDFDETETAGTCPVVRIITRTWTATDACGNTNTHTQVITVEDHTAPTIPNFPADITVECDNIPAVPTLTSTDICDPAPTISPVNEVSEPVSCSYKITRTWTVTDACGNTQDFTQTITVEDHTAPVITNVPAGVTVNCDEIPARVDPLFTDNCDAAPVMVYDTAITATNDGCANSYTITRTWTVTDACGNSGSRSQVINIIDTKAPVFTVTPPATLDVQCDAVPSASSAVLEATDNCGTAPVTIRYVGEVISNQDPTCPGKYTITRTWEAEDECGNVQQFVQVIHVSDDTAPAFDNAPADITVDCDNIPVAPVVTATDNCGAATVAPVDEQRIDGSCDYTYTLVRTWTARDACGNEATHVQRIEVQDNTAPVFSNEPANVTVDCDNIPAVPVVMITDNCDPAPVLDFDETETAGTCPVVRIITRTWTATDACGNTNTHTQVITVEDHTAPTIPNFPADITVECDNIPAVPTLTATDICDPAPTISPVNEVSEPVSCSYKITRTWTVTDACGNTQDFTQTITVEDHTAPVITNVPAGVTVNCDEIPARVDPLFTDNCDAAPVMVYDTAITATNDGCANSYTITRTWTVTDACGNSGSRSQVINIIDTKAPVFTVTPPATLDVQCDAVPSASSVVLEATDNCGTAPVTIRYVGEVISNQDPTCPGKYTITRTWEAEDECGNVQQFVQVIHVSDDTAPAFDNAPADITVDCDNIPVAPVVTATDNCGAATVAPVDEQRIDGSCDYTYTLVRTWTARDACGNEATHVQRIEVQDNTAPEFSNEPANVTVDCDNIPAVPAVTITDNCDPAPVLDFDETETAGTCPVVRIITRTWTATDACGNTNTHTQVITVEDHTAPTIPNFPADITVECDNIPAVPTLTATDICDPAPTISPVNEVRETESCAYRIFRTWTVTDACGNTQDFTQTITVRDQTAPVFTNVPADVTVECDQIPARIDPVITDNCDANPVVTYDTSFVTSGCQIIITRRWQATDKCGNNDAVEQVITVVDNTAPSFPTPFPELTVECDEIPARVNPVATDNCGAIPSVNFLGEEITNKTCEHNYTITRRWEAVDECDNGATIEQVIHVVDNSIPTFDNAPADITIECGPLPAVPVVTASDRCDPPTVTYLGETEISRTCDYNYVVERKWSAVDDCGNEIIHTQRITVEDHTAPVLSGLPIDQTVSCDNIPAVPVVTANDACAGVLDVDFSEHRENQTCANGYTLVRTWRAEDPCGNVVEETRRITVVDNIAPVFSNVPANVTVSCDNIPAVQTPTVTDNCSVNIVPVFNENRIDGSCPNTYTIVRTWTATDECGNSATATQTIEVEDTEAPVFDPATPVDLYGTCDNIPAPVTPVATDNCSAAVSIDLFEYIQNPRTCPGTYVIVREWTATDECNLQTVFTQYVHISDTEAPEFIFVPTNITLNCGDAMPPFVDAVATDKCSIVSLSYEDQRVDSCGGSYKIIRTWTAKDACDNESTATQTIRFIDNKPPVITGVPADAIVNCDAIPAKPTVYIVDECSGYTDSYDERREGDDCGYKLIRTWTATDDCGNVATKSYTLFVQDTSRPVIVGVTADVNTSCDNIPVPPTPTVTDNCDTDVEIQFTQVRVNGSCSGTYDLIRTWIATDDCNNKDTAIQRVHVTDVVAPVFDNAPADVNVTCESIPDGSGVTATDNCSLATTVTFTDVKKDELCLGTYTIERTYQAVDSCGNVATHVQEIFVRDDVAPQFVNFPADVEVSCDAIPVAPVLTAVDNCGTASAPTMTERTENQTCTGSYDLIRTWTTQDDCGNSTSRSQTIRVRDTKAPVISGLAVNKTVNCDQIPAVPVLVATDNCSPYTLTYDSTIVGSSCSYEIRRVWTATDECGNTSTRTQIIKVRDVVAPVFTSAPANKTIACTDPVVPDVPTAVDNCSDVRIQETRVEVKGNCPGNYRVVYTWVAVDECGNESDPIQQTITIRDTEAPIFTSTPVNEKTVDCDAANTIDLPVATDNCSEVKLERKTTKSDDEACNGHYTLTHEWTATDSCGNKSYFTQIVHVVDNTAPVISGVPADTRVRCNEIPSFATVVISDNCGTATLKDHREDKIAGSCPNEYVLIRTWIAEDECGNIDSAKQRIEVYDDLPPVFSGVPADMDLSCGAIAPLINPTAADQCGTVAISFKQDTLKGACPGNYQVIRTWTATDACDNVDSVKQVLTYTDTEGPAFYNAPADSTISCDRLGDPAQPTIIDACSGVMGIVFDTRIENGSCANNYTVVRTWTATDSCGNVSQHVQRLTVADVTPPLFSNVPVDRDASCDNIPAPTDPTVADNCSPLAGIELSMRVDTIKGSCANNYTLVRTWIAEDECGNIDSVKQRIRVTDLTNPVLHDVPADITLNCGDVIPVANVTATDNCGTAEVSMTEARTPGACAGQYTVTRTWTATDACGNTSKDDQVITFVDNVAPVFDQVLSNKTIDCSETPAPEHVTATDNCGTVTITIDSTYRAGTCPTNYTRVYIYTATDDCGNDVTMVQEVNVVDTQAPQFTVVPARVAISCEEWPYSSTAEAVDNCGNVTMTSKDTIISRTCTNSFVVRRTWTAIDECGNTSTATQEIEVTDNTAPVLQGVPADIDVNCDQVPVPASVTATDACGTATVTYNEVVSYESCPVLRVYTRTWTATDECGNSTTASQIIRVIDNQAPTFSNIPADQTVSCDNIPPMVAPIAVDLCTNVTMTSRVDTTSKSCKHTYELTRTWIATDSCGNMDSVKQVIRVQDTEAPRFLSATPANITVDCENIPAPANMVAIDNCSATPDIIVEVKDVIETIPGACAGNYVIKRTWTATDECGNAFSVTQEITVQDNSAPTFTLGAPANITVECDAVPAMPTTLPVSDNCNPTGLNIKVEAKEERVDIPGACNNTYQLIRTWIASDSCGNVDSVKQIITVEDRTAPAFVINVPANITLSCDTILDQPDYEVVDNCSPLTDITVTKSQTRVDIPGACASNYELHRTWTLTDACGNSAVINQVVTVVDTTRPVFDIPVPADVTVQCDNIPAQVDITATDNCSPATAINIQKDQRREDIPGACSGNYRLVYTWTATDACGNDTTITQVVTVQDTTKPVFTMPLPKDTTVDCHAIIPQVNVSVTDNCTPSDSITITKKARQEKDPGACGQNYRIIYTWIAADLCGNIDSVQQVVTVVDTTGPVFTIDIPSDTTVDCDKVPPMEALNVIDNCSQPNKIHVDRHEERVEIPGACKNNYKLIRTWIATDECGMTSVKVQTITVQDTTRPQFIGTLPVDMTINCDETLPPQEDLTAADNCSLAAWVEKSESRQDGSCPQSSIITRRWIAYDSCGNSREYVQVITIQDTTRPVLQTPPADITVSCDAIPAQVDLTATDNCTPTAGIIIDKHVREIPNTTGNCADGYQLVYTWVATDQCNNIDSVSQVITVIDDVKPRFTMEIPADTTVSCDAIPTAPTLTAVDDCGSISDVPVISRDSVVQTPNACPTKYIIFRKFIATDACGNEAVAIQQIMVQDTTSPVFNLPLPSDTTVDCHSIPPVAAVSVTDNCTPTAEIRWEMKDSTYKAPDACGENYTIYRIWRAYDACDRMAEHIQVITVKDTTGPEFIDPVPADTLIQCGDLPPFAELHAIDNCSQPNKIYVTRSQTKEPLADGCGFKYTRTWIAIDACQNKTERKQVIIVSDTTRPVILTAINDITVECSQVPDTLAIQATDNCTPTDSISVEVIDNFASDGTCGNMTITRWYIATDKCGNSDTAIQVIHLVDNTMPVFDQPAPTDIQVNCNEVPAAQTFTATDACSGQSVPVTMNETRVDLPGACPSLYQVIRTWTASDICNNVATVRQIITVIDTTGPVFINRPQEEIHASCDNIPAPVNLTATDACSGNSYDVTPSDNIVPGNCKNSYTILRTWVATDDCGNRTEIVQSIIVEDTEAPVLDVSNIAAIINTDCNNIPAPDTIPATDNCAAAQDIQVEITIENKQNGANCANGMQIIRTYTAVDECGNRSVPFVQTINVVDNTAPVWVIAPPASDTTVNCSDTLVVPVVTATDACSGDIDVVYTTNKVSTACGFIITRRWVAADACGNMITATQTVTVTDLAAPVFNTNLQDTLYADCTIPAVAAVTATDNCSPADSIQYGYSEQVDSINGACHYQIKRTWTATDPCGNVATMEQLVIIQDTTAPVIAAAPADITIGCGDAIPAAAQLVATDNCSNNFPRMAAMTEDPYTVDNCNGYTIVRRWNAVDKCGNVAVEQVQRIVVQGCGQPELDTTMPAACASNPVFTVTAKGNLQNPIYTLVSVTPAGAVTTPVSQTDNVFNLPGVTTATFTVKDGQDGCESAPVTYTLQFKQAPSVYLGNDITICSAETVTLDAGNQNSTYQIKWSTGETSQKIQVTTAGKYWVEVSNGDCVASDTIQIDLGNLQHEDIPDAVICTGYTKNLDAFTENASYVWSTGSTASNINVNTAGKYWVRIMKGSCIVVDTINVTVVPPPSLVLPPDTTICPNSSIVITAITNANTIQWSSGESTPSIVVNKPGSYTVYVSNGACVVSSTIYVQQRPTVTLNLGPDRYLCPGGRINVDARTDDASSYLWNDGNTNPIKVFTQPGTYILTILDKYCDRVIADTLNVFEGATPNVSLGNDTVICAGTSIVLKPKTAFVSNYLWSDGSTGSTLTVTQPGTYTVQVSNDCGFSQDQITITGVVCESAPEIPNVFSPNGDGKNDIFKPGTGETMYNYELRIYNRWGQMIFISHDQEQGWDGTYNGQPVEIGTYVWWLSYSKTSGGQIYVIKGDVTVIR</sequence>
<dbReference type="RefSeq" id="WP_098194784.1">
    <property type="nucleotide sequence ID" value="NZ_CP023777.1"/>
</dbReference>
<reference evidence="3 4" key="1">
    <citation type="submission" date="2017-10" db="EMBL/GenBank/DDBJ databases">
        <title>Paenichitinophaga pekingensis gen. nov., sp. nov., isolated from activated sludge.</title>
        <authorList>
            <person name="Jin D."/>
            <person name="Kong X."/>
            <person name="Deng Y."/>
            <person name="Bai Z."/>
        </authorList>
    </citation>
    <scope>NUCLEOTIDE SEQUENCE [LARGE SCALE GENOMIC DNA]</scope>
    <source>
        <strain evidence="3 4">13</strain>
    </source>
</reference>
<evidence type="ECO:0000256" key="1">
    <source>
        <dbReference type="SAM" id="SignalP"/>
    </source>
</evidence>
<dbReference type="PANTHER" id="PTHR24273">
    <property type="entry name" value="FI04643P-RELATED"/>
    <property type="match status" value="1"/>
</dbReference>
<dbReference type="InterPro" id="IPR013783">
    <property type="entry name" value="Ig-like_fold"/>
</dbReference>
<feature type="domain" description="PKD/Chitinase" evidence="2">
    <location>
        <begin position="511"/>
        <end position="589"/>
    </location>
</feature>
<dbReference type="InterPro" id="IPR022409">
    <property type="entry name" value="PKD/Chitinase_dom"/>
</dbReference>
<feature type="chain" id="PRO_5013217027" description="PKD/Chitinase domain-containing protein" evidence="1">
    <location>
        <begin position="22"/>
        <end position="6887"/>
    </location>
</feature>
<proteinExistence type="predicted"/>
<dbReference type="Proteomes" id="UP000220133">
    <property type="component" value="Chromosome"/>
</dbReference>
<organism evidence="3 4">
    <name type="scientific">Chitinophaga caeni</name>
    <dbReference type="NCBI Taxonomy" id="2029983"/>
    <lineage>
        <taxon>Bacteria</taxon>
        <taxon>Pseudomonadati</taxon>
        <taxon>Bacteroidota</taxon>
        <taxon>Chitinophagia</taxon>
        <taxon>Chitinophagales</taxon>
        <taxon>Chitinophagaceae</taxon>
        <taxon>Chitinophaga</taxon>
    </lineage>
</organism>
<dbReference type="SMART" id="SM00089">
    <property type="entry name" value="PKD"/>
    <property type="match status" value="2"/>
</dbReference>
<protein>
    <recommendedName>
        <fullName evidence="2">PKD/Chitinase domain-containing protein</fullName>
    </recommendedName>
</protein>
<dbReference type="Pfam" id="PF19081">
    <property type="entry name" value="Ig_7"/>
    <property type="match status" value="1"/>
</dbReference>
<dbReference type="EMBL" id="CP023777">
    <property type="protein sequence ID" value="ATL48410.1"/>
    <property type="molecule type" value="Genomic_DNA"/>
</dbReference>
<keyword evidence="1" id="KW-0732">Signal</keyword>
<dbReference type="Pfam" id="PF23237">
    <property type="entry name" value="HYR_4C"/>
    <property type="match status" value="10"/>
</dbReference>